<reference evidence="16" key="1">
    <citation type="journal article" date="2016" name="Proc. Natl. Acad. Sci. U.S.A.">
        <title>Comparative genomics of biotechnologically important yeasts.</title>
        <authorList>
            <person name="Riley R."/>
            <person name="Haridas S."/>
            <person name="Wolfe K.H."/>
            <person name="Lopes M.R."/>
            <person name="Hittinger C.T."/>
            <person name="Goeker M."/>
            <person name="Salamov A.A."/>
            <person name="Wisecaver J.H."/>
            <person name="Long T.M."/>
            <person name="Calvey C.H."/>
            <person name="Aerts A.L."/>
            <person name="Barry K.W."/>
            <person name="Choi C."/>
            <person name="Clum A."/>
            <person name="Coughlan A.Y."/>
            <person name="Deshpande S."/>
            <person name="Douglass A.P."/>
            <person name="Hanson S.J."/>
            <person name="Klenk H.-P."/>
            <person name="LaButti K.M."/>
            <person name="Lapidus A."/>
            <person name="Lindquist E.A."/>
            <person name="Lipzen A.M."/>
            <person name="Meier-Kolthoff J.P."/>
            <person name="Ohm R.A."/>
            <person name="Otillar R.P."/>
            <person name="Pangilinan J.L."/>
            <person name="Peng Y."/>
            <person name="Rokas A."/>
            <person name="Rosa C.A."/>
            <person name="Scheuner C."/>
            <person name="Sibirny A.A."/>
            <person name="Slot J.C."/>
            <person name="Stielow J.B."/>
            <person name="Sun H."/>
            <person name="Kurtzman C.P."/>
            <person name="Blackwell M."/>
            <person name="Grigoriev I.V."/>
            <person name="Jeffries T.W."/>
        </authorList>
    </citation>
    <scope>NUCLEOTIDE SEQUENCE [LARGE SCALE GENOMIC DNA]</scope>
    <source>
        <strain evidence="16">NRRL Y-1626</strain>
    </source>
</reference>
<dbReference type="Gene3D" id="1.25.40.470">
    <property type="match status" value="1"/>
</dbReference>
<dbReference type="InterPro" id="IPR001680">
    <property type="entry name" value="WD40_rpt"/>
</dbReference>
<dbReference type="InterPro" id="IPR036322">
    <property type="entry name" value="WD40_repeat_dom_sf"/>
</dbReference>
<evidence type="ECO:0000256" key="9">
    <source>
        <dbReference type="ARBA" id="ARBA00023136"/>
    </source>
</evidence>
<dbReference type="PANTHER" id="PTHR19876:SF1">
    <property type="entry name" value="COATOMER SUBUNIT ALPHA"/>
    <property type="match status" value="1"/>
</dbReference>
<proteinExistence type="predicted"/>
<evidence type="ECO:0000256" key="7">
    <source>
        <dbReference type="ARBA" id="ARBA00022927"/>
    </source>
</evidence>
<evidence type="ECO:0000256" key="4">
    <source>
        <dbReference type="ARBA" id="ARBA00022574"/>
    </source>
</evidence>
<gene>
    <name evidence="15" type="ORF">HANVADRAFT_53562</name>
</gene>
<evidence type="ECO:0000313" key="15">
    <source>
        <dbReference type="EMBL" id="OBA25922.1"/>
    </source>
</evidence>
<feature type="repeat" description="WD" evidence="11">
    <location>
        <begin position="208"/>
        <end position="249"/>
    </location>
</feature>
<keyword evidence="7 10" id="KW-0653">Protein transport</keyword>
<keyword evidence="5" id="KW-0677">Repeat</keyword>
<dbReference type="InterPro" id="IPR016391">
    <property type="entry name" value="Coatomer_asu"/>
</dbReference>
<dbReference type="Pfam" id="PF00400">
    <property type="entry name" value="WD40"/>
    <property type="match status" value="5"/>
</dbReference>
<feature type="domain" description="COPA/B second beta-propeller" evidence="12">
    <location>
        <begin position="348"/>
        <end position="597"/>
    </location>
</feature>
<feature type="repeat" description="WD" evidence="11">
    <location>
        <begin position="252"/>
        <end position="293"/>
    </location>
</feature>
<dbReference type="GO" id="GO:0030126">
    <property type="term" value="C:COPI vesicle coat"/>
    <property type="evidence" value="ECO:0007669"/>
    <property type="project" value="UniProtKB-UniRule"/>
</dbReference>
<dbReference type="PROSITE" id="PS50294">
    <property type="entry name" value="WD_REPEATS_REGION"/>
    <property type="match status" value="5"/>
</dbReference>
<dbReference type="GO" id="GO:0006888">
    <property type="term" value="P:endoplasmic reticulum to Golgi vesicle-mediated transport"/>
    <property type="evidence" value="ECO:0007669"/>
    <property type="project" value="InterPro"/>
</dbReference>
<keyword evidence="9 10" id="KW-0472">Membrane</keyword>
<evidence type="ECO:0000256" key="2">
    <source>
        <dbReference type="ARBA" id="ARBA00022448"/>
    </source>
</evidence>
<dbReference type="AlphaFoldDB" id="A0A1B7TB13"/>
<comment type="subcellular location">
    <subcellularLocation>
        <location evidence="10">Cytoplasm</location>
    </subcellularLocation>
    <subcellularLocation>
        <location evidence="1 10">Golgi apparatus membrane</location>
        <topology evidence="1 10">Peripheral membrane protein</topology>
        <orientation evidence="1">Cytoplasmic side</orientation>
    </subcellularLocation>
</comment>
<evidence type="ECO:0000256" key="1">
    <source>
        <dbReference type="ARBA" id="ARBA00004255"/>
    </source>
</evidence>
<keyword evidence="8 10" id="KW-0333">Golgi apparatus</keyword>
<evidence type="ECO:0000256" key="3">
    <source>
        <dbReference type="ARBA" id="ARBA00022490"/>
    </source>
</evidence>
<name>A0A1B7TB13_9ASCO</name>
<dbReference type="EMBL" id="LXPE01000034">
    <property type="protein sequence ID" value="OBA25922.1"/>
    <property type="molecule type" value="Genomic_DNA"/>
</dbReference>
<dbReference type="GO" id="GO:0006891">
    <property type="term" value="P:intra-Golgi vesicle-mediated transport"/>
    <property type="evidence" value="ECO:0007669"/>
    <property type="project" value="TreeGrafter"/>
</dbReference>
<comment type="subunit">
    <text evidence="10">Oligomeric complex that consists of at least the alpha, beta, beta', gamma, delta, epsilon and zeta subunits.</text>
</comment>
<dbReference type="PROSITE" id="PS50082">
    <property type="entry name" value="WD_REPEATS_2"/>
    <property type="match status" value="5"/>
</dbReference>
<keyword evidence="6 10" id="KW-0931">ER-Golgi transport</keyword>
<organism evidence="15 16">
    <name type="scientific">Hanseniaspora valbyensis NRRL Y-1626</name>
    <dbReference type="NCBI Taxonomy" id="766949"/>
    <lineage>
        <taxon>Eukaryota</taxon>
        <taxon>Fungi</taxon>
        <taxon>Dikarya</taxon>
        <taxon>Ascomycota</taxon>
        <taxon>Saccharomycotina</taxon>
        <taxon>Saccharomycetes</taxon>
        <taxon>Saccharomycodales</taxon>
        <taxon>Saccharomycodaceae</taxon>
        <taxon>Hanseniaspora</taxon>
    </lineage>
</organism>
<comment type="caution">
    <text evidence="15">The sequence shown here is derived from an EMBL/GenBank/DDBJ whole genome shotgun (WGS) entry which is preliminary data.</text>
</comment>
<dbReference type="Proteomes" id="UP000092321">
    <property type="component" value="Unassembled WGS sequence"/>
</dbReference>
<dbReference type="InterPro" id="IPR050844">
    <property type="entry name" value="Coatomer_complex_subunit"/>
</dbReference>
<dbReference type="FunFam" id="1.25.40.470:FF:000002">
    <property type="entry name" value="Coatomer subunit alpha"/>
    <property type="match status" value="1"/>
</dbReference>
<dbReference type="PRINTS" id="PR00320">
    <property type="entry name" value="GPROTEINBRPT"/>
</dbReference>
<evidence type="ECO:0000259" key="12">
    <source>
        <dbReference type="Pfam" id="PF04053"/>
    </source>
</evidence>
<feature type="repeat" description="WD" evidence="11">
    <location>
        <begin position="49"/>
        <end position="90"/>
    </location>
</feature>
<feature type="domain" description="Coatomer alpha subunit C-terminal" evidence="13">
    <location>
        <begin position="867"/>
        <end position="1231"/>
    </location>
</feature>
<dbReference type="InterPro" id="IPR020472">
    <property type="entry name" value="WD40_PAC1"/>
</dbReference>
<keyword evidence="4 11" id="KW-0853">WD repeat</keyword>
<evidence type="ECO:0000256" key="10">
    <source>
        <dbReference type="PIRNR" id="PIRNR003354"/>
    </source>
</evidence>
<dbReference type="InterPro" id="IPR011044">
    <property type="entry name" value="Quino_amine_DH_bsu"/>
</dbReference>
<dbReference type="SMART" id="SM00320">
    <property type="entry name" value="WD40"/>
    <property type="match status" value="7"/>
</dbReference>
<dbReference type="FunFam" id="2.130.10.10:FF:000010">
    <property type="entry name" value="Coatomer subunit alpha"/>
    <property type="match status" value="1"/>
</dbReference>
<dbReference type="CDD" id="cd22948">
    <property type="entry name" value="Coatomer_WDAD_alpha"/>
    <property type="match status" value="1"/>
</dbReference>
<dbReference type="SUPFAM" id="SSF50978">
    <property type="entry name" value="WD40 repeat-like"/>
    <property type="match status" value="1"/>
</dbReference>
<evidence type="ECO:0000259" key="13">
    <source>
        <dbReference type="Pfam" id="PF06957"/>
    </source>
</evidence>
<dbReference type="InterPro" id="IPR056176">
    <property type="entry name" value="TPR_COPA_B"/>
</dbReference>
<feature type="domain" description="COPA/B TPR" evidence="14">
    <location>
        <begin position="625"/>
        <end position="774"/>
    </location>
</feature>
<dbReference type="InterPro" id="IPR019775">
    <property type="entry name" value="WD40_repeat_CS"/>
</dbReference>
<dbReference type="CDD" id="cd00200">
    <property type="entry name" value="WD40"/>
    <property type="match status" value="1"/>
</dbReference>
<dbReference type="Pfam" id="PF23953">
    <property type="entry name" value="TPR_COPA_B"/>
    <property type="match status" value="1"/>
</dbReference>
<dbReference type="SUPFAM" id="SSF50969">
    <property type="entry name" value="YVTN repeat-like/Quinoprotein amine dehydrogenase"/>
    <property type="match status" value="1"/>
</dbReference>
<sequence>MKMLTKFESKSSRAKGIAFHPSRPLALVTLFSSTIQLWDYRMGTLLHKFEDHEGPVRGVDFHPTQPLFVSAGDDSIIRVWSLDTKQCLYSLSGHLDYIRTVYFHTELPWIISASDDQTIRIWNWQNRKEIACLTGHNHFVMSAQFHPGGEDLVVSSSLDETVRVWDISGLRKKHSAPMHSHSMEQLAQNSNSILDGSGFGDCVVKFILEGHTRGVNWASFHPKLPLIVSGGDDHQVKLWRMSSTRAWEVDTCRGHTNNINAVLFHPFEDLIISVSEDKTIRCWDLNKRTPVKQFKRENDRFWMIAAHPHINLFGAVHDSGCMVFKLDRERPPFAVNNQQKQLIYVDKEKNVKTFDYRTKRASLPFISLKTIGETWNNFRSISYNPANHSLLVNTGSHNKFALVGLPKEAAGAVEPSNVINDTGLFATFVTRNRFAIYDKASESIEIRDLSNKKTRSIKMDSSKSGSINDIINLGPGLILILKNKFVTLYDIQQDVQVAELKVSNVKYVTVSQDGQYFALLSKHGITLVTASKLELINSIHETIRIKSAVFDENNVLIFSTLNHIKYCLLNGETGIIKTLENTIYLTRIEKATLYALNRSGQVEVITIDPTEYRFKKALVNQNFNEVLRIIKTSNLVGQNIIGYLQKSGYPEVALQFVTDPEIRFELALEDSNLQVALEEVLKLNDMKLWERLGQAAIKQGNIKVYEQVLQKLQEFDKLSFLYLSTGNTAKLGMMSRIGERRNDLGSILLNSFYLNDVEKRSQIFAEQGSLPLSFALAHSNNFETGDILETAGVEESEVVLPDGVLMESFVPQAAVKEPVAEWPLKEAELSYFEKAILGTLEELDINDENEESEPIEISNDLIEDDEDEQDLIDEDIDDDDSFVDDAAADGEGWGDEELIVSDVDDIVASDENEDEAIAGVEEGTSAKNVTETSKWVSNSKLPAVLVAAGAFEAASQGLNKQLGIVNFEPLKDSFLNIYESSKLYLPSIEIGLPHIKSYVRSDNDEEKELPFIPGVDTINKKISLGFKYFKSNNLEEAIKTFQDVIKTVILVTVDNEEDLEKAEEALRLSANYVLGLNIELERRKIATQDIKRNLELASYFTTIDLLPQHKINSIQVAMVQSFKNKNFLQASIFASQLIELCEMTGNTTKIEQAEKIKAKSDSIAHDSINVEFDQYSNFDICPYELTPIYSSDTFALCPLTGFKYHKRTEGKLDCIVSLAKIGGKGSGLRIML</sequence>
<dbReference type="Pfam" id="PF04053">
    <property type="entry name" value="B-prop_COPA_B_2nd"/>
    <property type="match status" value="1"/>
</dbReference>
<dbReference type="PANTHER" id="PTHR19876">
    <property type="entry name" value="COATOMER"/>
    <property type="match status" value="1"/>
</dbReference>
<dbReference type="Pfam" id="PF06957">
    <property type="entry name" value="COPI_C"/>
    <property type="match status" value="1"/>
</dbReference>
<evidence type="ECO:0000256" key="5">
    <source>
        <dbReference type="ARBA" id="ARBA00022737"/>
    </source>
</evidence>
<feature type="repeat" description="WD" evidence="11">
    <location>
        <begin position="91"/>
        <end position="132"/>
    </location>
</feature>
<dbReference type="GO" id="GO:0000139">
    <property type="term" value="C:Golgi membrane"/>
    <property type="evidence" value="ECO:0007669"/>
    <property type="project" value="UniProtKB-SubCell"/>
</dbReference>
<keyword evidence="3 10" id="KW-0963">Cytoplasm</keyword>
<evidence type="ECO:0000256" key="8">
    <source>
        <dbReference type="ARBA" id="ARBA00023034"/>
    </source>
</evidence>
<dbReference type="PROSITE" id="PS00678">
    <property type="entry name" value="WD_REPEATS_1"/>
    <property type="match status" value="1"/>
</dbReference>
<keyword evidence="2 10" id="KW-0813">Transport</keyword>
<evidence type="ECO:0000259" key="14">
    <source>
        <dbReference type="Pfam" id="PF23953"/>
    </source>
</evidence>
<keyword evidence="16" id="KW-1185">Reference proteome</keyword>
<protein>
    <recommendedName>
        <fullName evidence="10">Coatomer subunit alpha</fullName>
    </recommendedName>
</protein>
<evidence type="ECO:0000313" key="16">
    <source>
        <dbReference type="Proteomes" id="UP000092321"/>
    </source>
</evidence>
<dbReference type="Gene3D" id="2.130.10.10">
    <property type="entry name" value="YVTN repeat-like/Quinoprotein amine dehydrogenase"/>
    <property type="match status" value="1"/>
</dbReference>
<feature type="repeat" description="WD" evidence="11">
    <location>
        <begin position="133"/>
        <end position="175"/>
    </location>
</feature>
<dbReference type="PIRSF" id="PIRSF003354">
    <property type="entry name" value="Coatomer_alpha_subunit"/>
    <property type="match status" value="1"/>
</dbReference>
<evidence type="ECO:0000256" key="6">
    <source>
        <dbReference type="ARBA" id="ARBA00022892"/>
    </source>
</evidence>
<dbReference type="GO" id="GO:0006886">
    <property type="term" value="P:intracellular protein transport"/>
    <property type="evidence" value="ECO:0007669"/>
    <property type="project" value="UniProtKB-UniRule"/>
</dbReference>
<dbReference type="InterPro" id="IPR015943">
    <property type="entry name" value="WD40/YVTN_repeat-like_dom_sf"/>
</dbReference>
<evidence type="ECO:0000256" key="11">
    <source>
        <dbReference type="PROSITE-ProRule" id="PRU00221"/>
    </source>
</evidence>
<dbReference type="GO" id="GO:0006890">
    <property type="term" value="P:retrograde vesicle-mediated transport, Golgi to endoplasmic reticulum"/>
    <property type="evidence" value="ECO:0007669"/>
    <property type="project" value="TreeGrafter"/>
</dbReference>
<dbReference type="InterPro" id="IPR006692">
    <property type="entry name" value="Beta-prop_COPA/B_2nd"/>
</dbReference>
<dbReference type="InterPro" id="IPR010714">
    <property type="entry name" value="Coatomer_asu_C"/>
</dbReference>
<comment type="function">
    <text evidence="10">The coatomer is a cytosolic protein complex that binds to dilysine motifs and reversibly associates with Golgi non-clathrin-coated vesicles, which further mediate biosynthetic protein transport from the ER, via the Golgi up to the trans Golgi network.</text>
</comment>
<dbReference type="OrthoDB" id="10261470at2759"/>
<dbReference type="GO" id="GO:0005198">
    <property type="term" value="F:structural molecule activity"/>
    <property type="evidence" value="ECO:0007669"/>
    <property type="project" value="InterPro"/>
</dbReference>
<dbReference type="InterPro" id="IPR047312">
    <property type="entry name" value="Coatomer_alpha_WD-assoc_reg"/>
</dbReference>
<accession>A0A1B7TB13</accession>